<name>A0ABP4TKD2_9ACTN</name>
<keyword evidence="2" id="KW-0058">Aromatic hydrocarbons catabolism</keyword>
<comment type="similarity">
    <text evidence="1">Belongs to the peptidase S33 family.</text>
</comment>
<evidence type="ECO:0000313" key="5">
    <source>
        <dbReference type="EMBL" id="GAA1689542.1"/>
    </source>
</evidence>
<evidence type="ECO:0000313" key="6">
    <source>
        <dbReference type="Proteomes" id="UP001500064"/>
    </source>
</evidence>
<dbReference type="PANTHER" id="PTHR21661:SF35">
    <property type="entry name" value="EPOXIDE HYDROLASE"/>
    <property type="match status" value="1"/>
</dbReference>
<dbReference type="SUPFAM" id="SSF53474">
    <property type="entry name" value="alpha/beta-Hydrolases"/>
    <property type="match status" value="1"/>
</dbReference>
<dbReference type="RefSeq" id="WP_346114481.1">
    <property type="nucleotide sequence ID" value="NZ_BAAAMU010000166.1"/>
</dbReference>
<gene>
    <name evidence="5" type="ORF">GCM10009733_102360</name>
</gene>
<organism evidence="5 6">
    <name type="scientific">Nonomuraea maheshkhaliensis</name>
    <dbReference type="NCBI Taxonomy" id="419590"/>
    <lineage>
        <taxon>Bacteria</taxon>
        <taxon>Bacillati</taxon>
        <taxon>Actinomycetota</taxon>
        <taxon>Actinomycetes</taxon>
        <taxon>Streptosporangiales</taxon>
        <taxon>Streptosporangiaceae</taxon>
        <taxon>Nonomuraea</taxon>
    </lineage>
</organism>
<keyword evidence="3 5" id="KW-0378">Hydrolase</keyword>
<dbReference type="InterPro" id="IPR010497">
    <property type="entry name" value="Epoxide_hydro_N"/>
</dbReference>
<comment type="caution">
    <text evidence="5">The sequence shown here is derived from an EMBL/GenBank/DDBJ whole genome shotgun (WGS) entry which is preliminary data.</text>
</comment>
<proteinExistence type="inferred from homology"/>
<protein>
    <submittedName>
        <fullName evidence="5">Epoxide hydrolase</fullName>
    </submittedName>
</protein>
<dbReference type="Proteomes" id="UP001500064">
    <property type="component" value="Unassembled WGS sequence"/>
</dbReference>
<keyword evidence="6" id="KW-1185">Reference proteome</keyword>
<sequence>MTKSDSTSQIRPYRIEIPQAGLDDLRDRLRRTRWAPDLPGAGWERGVPTSYLRDLAAYWADGFDWRAQEAALNAYRQFVTTVDGADVHFLHVRSAVPDATPLLLLHGWPGGVIEFLDLIGPLTDPAAHGGDAASPAFHLVIPSLPGYGFSGPLPGTGWTDGRTAAALAALMDRLGYDRYGVQGGDVSAFIAPLIGRAAPEHVIGVHVNALLTFPTGDPAVMGALTEAERARLAGMEEWQERLGAYLRLQGTRPQTLAAALHDSPAGQLAWIVEKFKDWTDPAAELPEDAVDRDRILTDVSVYWFTGTAGSSAHTYFERFTDPDMWRPVERGSVPTAVAVFPTDFSVRPLAEQAHHVVRWSEFGHGGHFAALETPEVLIAELRAFFGSLT</sequence>
<dbReference type="Gene3D" id="3.40.50.1820">
    <property type="entry name" value="alpha/beta hydrolase"/>
    <property type="match status" value="1"/>
</dbReference>
<dbReference type="EMBL" id="BAAAMU010000166">
    <property type="protein sequence ID" value="GAA1689542.1"/>
    <property type="molecule type" value="Genomic_DNA"/>
</dbReference>
<evidence type="ECO:0000256" key="2">
    <source>
        <dbReference type="ARBA" id="ARBA00022797"/>
    </source>
</evidence>
<evidence type="ECO:0000256" key="1">
    <source>
        <dbReference type="ARBA" id="ARBA00010088"/>
    </source>
</evidence>
<dbReference type="PANTHER" id="PTHR21661">
    <property type="entry name" value="EPOXIDE HYDROLASE 1-RELATED"/>
    <property type="match status" value="1"/>
</dbReference>
<dbReference type="GO" id="GO:0016787">
    <property type="term" value="F:hydrolase activity"/>
    <property type="evidence" value="ECO:0007669"/>
    <property type="project" value="UniProtKB-KW"/>
</dbReference>
<reference evidence="6" key="1">
    <citation type="journal article" date="2019" name="Int. J. Syst. Evol. Microbiol.">
        <title>The Global Catalogue of Microorganisms (GCM) 10K type strain sequencing project: providing services to taxonomists for standard genome sequencing and annotation.</title>
        <authorList>
            <consortium name="The Broad Institute Genomics Platform"/>
            <consortium name="The Broad Institute Genome Sequencing Center for Infectious Disease"/>
            <person name="Wu L."/>
            <person name="Ma J."/>
        </authorList>
    </citation>
    <scope>NUCLEOTIDE SEQUENCE [LARGE SCALE GENOMIC DNA]</scope>
    <source>
        <strain evidence="6">JCM 13929</strain>
    </source>
</reference>
<accession>A0ABP4TKD2</accession>
<evidence type="ECO:0000256" key="3">
    <source>
        <dbReference type="ARBA" id="ARBA00022801"/>
    </source>
</evidence>
<feature type="domain" description="Epoxide hydrolase N-terminal" evidence="4">
    <location>
        <begin position="10"/>
        <end position="115"/>
    </location>
</feature>
<evidence type="ECO:0000259" key="4">
    <source>
        <dbReference type="Pfam" id="PF06441"/>
    </source>
</evidence>
<dbReference type="Pfam" id="PF06441">
    <property type="entry name" value="EHN"/>
    <property type="match status" value="1"/>
</dbReference>
<dbReference type="InterPro" id="IPR029058">
    <property type="entry name" value="AB_hydrolase_fold"/>
</dbReference>
<dbReference type="PIRSF" id="PIRSF001112">
    <property type="entry name" value="Epoxide_hydrolase"/>
    <property type="match status" value="1"/>
</dbReference>
<dbReference type="InterPro" id="IPR016292">
    <property type="entry name" value="Epoxide_hydrolase"/>
</dbReference>